<feature type="domain" description="Cyclic nucleotide-binding" evidence="3">
    <location>
        <begin position="297"/>
        <end position="395"/>
    </location>
</feature>
<dbReference type="PANTHER" id="PTHR24348:SF68">
    <property type="entry name" value="SERINE_THREONINE-PROTEIN KINASE ATG1C"/>
    <property type="match status" value="1"/>
</dbReference>
<dbReference type="Pfam" id="PF00069">
    <property type="entry name" value="Pkinase"/>
    <property type="match status" value="1"/>
</dbReference>
<keyword evidence="4" id="KW-0723">Serine/threonine-protein kinase</keyword>
<keyword evidence="4" id="KW-0418">Kinase</keyword>
<dbReference type="Gene3D" id="3.30.200.20">
    <property type="entry name" value="Phosphorylase Kinase, domain 1"/>
    <property type="match status" value="1"/>
</dbReference>
<dbReference type="GO" id="GO:0004674">
    <property type="term" value="F:protein serine/threonine kinase activity"/>
    <property type="evidence" value="ECO:0007669"/>
    <property type="project" value="UniProtKB-KW"/>
</dbReference>
<accession>A0A809R2J3</accession>
<evidence type="ECO:0000256" key="1">
    <source>
        <dbReference type="PROSITE-ProRule" id="PRU10141"/>
    </source>
</evidence>
<dbReference type="CDD" id="cd14014">
    <property type="entry name" value="STKc_PknB_like"/>
    <property type="match status" value="1"/>
</dbReference>
<dbReference type="SMART" id="SM00220">
    <property type="entry name" value="S_TKc"/>
    <property type="match status" value="1"/>
</dbReference>
<evidence type="ECO:0000259" key="3">
    <source>
        <dbReference type="PROSITE" id="PS50042"/>
    </source>
</evidence>
<name>A0A809R2J3_9PROT</name>
<sequence>MDKIGKYQVIKKLGEGATSVVWLAHDPFAERDIAIKVVANSVFSEGERGKLARKLFVTEASLAGKLNHPHIVQIYDAAADADPSYIVMEYVPGGTLEPYCAPDKLLPLADVVEMIFKCSRALDFAYRLGVIHRDLKPANILRGGSAGTDVKISDFGAAITTSSDQTAISGIGSPAYMSPQQVQDWPLDHRTDIFSLGVVMYQLLTGQLPFQGSNNVSIVYQILNTRPPPPSALRAGIPAVVDAVVLKAMQKSLEDRYDSWDAFSFDLAEAFRSEHLAETRTQIADSEKFNTLRGLSFFRNFSDVQLWEVLRFSEWQRAKPGTQLMHEGTPGDNFCILAKGEVKITKNAKLLNILSAGECFGEMAYLAEEAGVRGADVSTLSEATVISVPTEALRRASDACRHSFDRAFLRILVERLSLANTRLTSV</sequence>
<dbReference type="PROSITE" id="PS00107">
    <property type="entry name" value="PROTEIN_KINASE_ATP"/>
    <property type="match status" value="1"/>
</dbReference>
<keyword evidence="1" id="KW-0067">ATP-binding</keyword>
<dbReference type="CDD" id="cd00038">
    <property type="entry name" value="CAP_ED"/>
    <property type="match status" value="1"/>
</dbReference>
<dbReference type="Gene3D" id="1.10.510.10">
    <property type="entry name" value="Transferase(Phosphotransferase) domain 1"/>
    <property type="match status" value="1"/>
</dbReference>
<proteinExistence type="predicted"/>
<dbReference type="EMBL" id="AP021857">
    <property type="protein sequence ID" value="BBO21830.1"/>
    <property type="molecule type" value="Genomic_DNA"/>
</dbReference>
<dbReference type="PROSITE" id="PS50042">
    <property type="entry name" value="CNMP_BINDING_3"/>
    <property type="match status" value="1"/>
</dbReference>
<dbReference type="Pfam" id="PF00027">
    <property type="entry name" value="cNMP_binding"/>
    <property type="match status" value="1"/>
</dbReference>
<dbReference type="PANTHER" id="PTHR24348">
    <property type="entry name" value="SERINE/THREONINE-PROTEIN KINASE UNC-51-RELATED"/>
    <property type="match status" value="1"/>
</dbReference>
<dbReference type="SUPFAM" id="SSF51206">
    <property type="entry name" value="cAMP-binding domain-like"/>
    <property type="match status" value="1"/>
</dbReference>
<dbReference type="AlphaFoldDB" id="A0A809R2J3"/>
<protein>
    <submittedName>
        <fullName evidence="4">Serine/threonine protein kinase</fullName>
    </submittedName>
</protein>
<organism evidence="4 5">
    <name type="scientific">Candidatus Desulfobacillus denitrificans</name>
    <dbReference type="NCBI Taxonomy" id="2608985"/>
    <lineage>
        <taxon>Bacteria</taxon>
        <taxon>Pseudomonadati</taxon>
        <taxon>Pseudomonadota</taxon>
        <taxon>Betaproteobacteria</taxon>
        <taxon>Candidatus Desulfobacillus</taxon>
    </lineage>
</organism>
<feature type="binding site" evidence="1">
    <location>
        <position position="36"/>
    </location>
    <ligand>
        <name>ATP</name>
        <dbReference type="ChEBI" id="CHEBI:30616"/>
    </ligand>
</feature>
<dbReference type="GO" id="GO:0005737">
    <property type="term" value="C:cytoplasm"/>
    <property type="evidence" value="ECO:0007669"/>
    <property type="project" value="TreeGrafter"/>
</dbReference>
<dbReference type="KEGG" id="ddz:DSYM_25290"/>
<dbReference type="PROSITE" id="PS50011">
    <property type="entry name" value="PROTEIN_KINASE_DOM"/>
    <property type="match status" value="1"/>
</dbReference>
<dbReference type="Gene3D" id="2.60.120.10">
    <property type="entry name" value="Jelly Rolls"/>
    <property type="match status" value="1"/>
</dbReference>
<gene>
    <name evidence="4" type="ORF">DSYM_25290</name>
</gene>
<dbReference type="SMART" id="SM00100">
    <property type="entry name" value="cNMP"/>
    <property type="match status" value="1"/>
</dbReference>
<dbReference type="InterPro" id="IPR017441">
    <property type="entry name" value="Protein_kinase_ATP_BS"/>
</dbReference>
<dbReference type="InterPro" id="IPR000595">
    <property type="entry name" value="cNMP-bd_dom"/>
</dbReference>
<keyword evidence="1" id="KW-0547">Nucleotide-binding</keyword>
<reference evidence="4" key="1">
    <citation type="journal article" name="DNA Res.">
        <title>The physiological potential of anammox bacteria as revealed by their core genome structure.</title>
        <authorList>
            <person name="Okubo T."/>
            <person name="Toyoda A."/>
            <person name="Fukuhara K."/>
            <person name="Uchiyama I."/>
            <person name="Harigaya Y."/>
            <person name="Kuroiwa M."/>
            <person name="Suzuki T."/>
            <person name="Murakami Y."/>
            <person name="Suwa Y."/>
            <person name="Takami H."/>
        </authorList>
    </citation>
    <scope>NUCLEOTIDE SEQUENCE</scope>
    <source>
        <strain evidence="4">317325-3</strain>
    </source>
</reference>
<dbReference type="InterPro" id="IPR014710">
    <property type="entry name" value="RmlC-like_jellyroll"/>
</dbReference>
<dbReference type="SUPFAM" id="SSF56112">
    <property type="entry name" value="Protein kinase-like (PK-like)"/>
    <property type="match status" value="1"/>
</dbReference>
<dbReference type="InterPro" id="IPR018490">
    <property type="entry name" value="cNMP-bd_dom_sf"/>
</dbReference>
<dbReference type="InterPro" id="IPR000719">
    <property type="entry name" value="Prot_kinase_dom"/>
</dbReference>
<dbReference type="Proteomes" id="UP000662914">
    <property type="component" value="Chromosome"/>
</dbReference>
<evidence type="ECO:0000259" key="2">
    <source>
        <dbReference type="PROSITE" id="PS50011"/>
    </source>
</evidence>
<evidence type="ECO:0000313" key="4">
    <source>
        <dbReference type="EMBL" id="BBO21830.1"/>
    </source>
</evidence>
<evidence type="ECO:0000313" key="5">
    <source>
        <dbReference type="Proteomes" id="UP000662914"/>
    </source>
</evidence>
<dbReference type="GO" id="GO:0005524">
    <property type="term" value="F:ATP binding"/>
    <property type="evidence" value="ECO:0007669"/>
    <property type="project" value="UniProtKB-UniRule"/>
</dbReference>
<keyword evidence="4" id="KW-0808">Transferase</keyword>
<dbReference type="InterPro" id="IPR045269">
    <property type="entry name" value="Atg1-like"/>
</dbReference>
<feature type="domain" description="Protein kinase" evidence="2">
    <location>
        <begin position="7"/>
        <end position="272"/>
    </location>
</feature>
<dbReference type="InterPro" id="IPR011009">
    <property type="entry name" value="Kinase-like_dom_sf"/>
</dbReference>